<dbReference type="Gramene" id="OE9A014529T1">
    <property type="protein sequence ID" value="OE9A014529C1"/>
    <property type="gene ID" value="OE9A014529"/>
</dbReference>
<dbReference type="SMR" id="A0A8S0TFG2"/>
<dbReference type="OrthoDB" id="1869791at2759"/>
<evidence type="ECO:0000256" key="1">
    <source>
        <dbReference type="SAM" id="SignalP"/>
    </source>
</evidence>
<evidence type="ECO:0000313" key="3">
    <source>
        <dbReference type="Proteomes" id="UP000594638"/>
    </source>
</evidence>
<evidence type="ECO:0000313" key="2">
    <source>
        <dbReference type="EMBL" id="CAA3002623.1"/>
    </source>
</evidence>
<dbReference type="AlphaFoldDB" id="A0A8S0TFG2"/>
<feature type="chain" id="PRO_5035893932" evidence="1">
    <location>
        <begin position="27"/>
        <end position="60"/>
    </location>
</feature>
<protein>
    <submittedName>
        <fullName evidence="2">Uncharacterized protein</fullName>
    </submittedName>
</protein>
<accession>A0A8S0TFG2</accession>
<keyword evidence="1" id="KW-0732">Signal</keyword>
<keyword evidence="3" id="KW-1185">Reference proteome</keyword>
<feature type="signal peptide" evidence="1">
    <location>
        <begin position="1"/>
        <end position="26"/>
    </location>
</feature>
<dbReference type="SUPFAM" id="SSF111388">
    <property type="entry name" value="Pollen allergen ole e 6"/>
    <property type="match status" value="1"/>
</dbReference>
<name>A0A8S0TFG2_OLEEU</name>
<dbReference type="Proteomes" id="UP000594638">
    <property type="component" value="Unassembled WGS sequence"/>
</dbReference>
<proteinExistence type="predicted"/>
<dbReference type="InterPro" id="IPR036466">
    <property type="entry name" value="Pollen_allergen_ole-e-6_sf"/>
</dbReference>
<dbReference type="Gene3D" id="1.10.287.720">
    <property type="entry name" value="Pollen allergen ole e 6"/>
    <property type="match status" value="1"/>
</dbReference>
<feature type="non-terminal residue" evidence="2">
    <location>
        <position position="60"/>
    </location>
</feature>
<organism evidence="2 3">
    <name type="scientific">Olea europaea subsp. europaea</name>
    <dbReference type="NCBI Taxonomy" id="158383"/>
    <lineage>
        <taxon>Eukaryota</taxon>
        <taxon>Viridiplantae</taxon>
        <taxon>Streptophyta</taxon>
        <taxon>Embryophyta</taxon>
        <taxon>Tracheophyta</taxon>
        <taxon>Spermatophyta</taxon>
        <taxon>Magnoliopsida</taxon>
        <taxon>eudicotyledons</taxon>
        <taxon>Gunneridae</taxon>
        <taxon>Pentapetalae</taxon>
        <taxon>asterids</taxon>
        <taxon>lamiids</taxon>
        <taxon>Lamiales</taxon>
        <taxon>Oleaceae</taxon>
        <taxon>Oleeae</taxon>
        <taxon>Olea</taxon>
    </lineage>
</organism>
<sequence>MAKKLIAVFLMCLFLIATVDVHKAEANDAEFKECCNTATRSAHGFTFCEMKYDNDCSVKE</sequence>
<reference evidence="2 3" key="1">
    <citation type="submission" date="2019-12" db="EMBL/GenBank/DDBJ databases">
        <authorList>
            <person name="Alioto T."/>
            <person name="Alioto T."/>
            <person name="Gomez Garrido J."/>
        </authorList>
    </citation>
    <scope>NUCLEOTIDE SEQUENCE [LARGE SCALE GENOMIC DNA]</scope>
</reference>
<dbReference type="EMBL" id="CACTIH010005860">
    <property type="protein sequence ID" value="CAA3002623.1"/>
    <property type="molecule type" value="Genomic_DNA"/>
</dbReference>
<gene>
    <name evidence="2" type="ORF">OLEA9_A014529</name>
</gene>
<comment type="caution">
    <text evidence="2">The sequence shown here is derived from an EMBL/GenBank/DDBJ whole genome shotgun (WGS) entry which is preliminary data.</text>
</comment>